<dbReference type="EMBL" id="CP031049">
    <property type="protein sequence ID" value="QDZ25195.1"/>
    <property type="molecule type" value="Genomic_DNA"/>
</dbReference>
<reference evidence="4 5" key="1">
    <citation type="submission" date="2018-07" db="EMBL/GenBank/DDBJ databases">
        <title>The complete nuclear genome of the prasinophyte Chloropicon primus (CCMP1205).</title>
        <authorList>
            <person name="Pombert J.-F."/>
            <person name="Otis C."/>
            <person name="Turmel M."/>
            <person name="Lemieux C."/>
        </authorList>
    </citation>
    <scope>NUCLEOTIDE SEQUENCE [LARGE SCALE GENOMIC DNA]</scope>
    <source>
        <strain evidence="4 5">CCMP1205</strain>
    </source>
</reference>
<evidence type="ECO:0000256" key="1">
    <source>
        <dbReference type="ARBA" id="ARBA00022679"/>
    </source>
</evidence>
<accession>A0A5B8MZU3</accession>
<dbReference type="InterPro" id="IPR007577">
    <property type="entry name" value="GlycoTrfase_DXD_sugar-bd_CS"/>
</dbReference>
<keyword evidence="3" id="KW-0812">Transmembrane</keyword>
<evidence type="ECO:0000313" key="4">
    <source>
        <dbReference type="EMBL" id="QDZ25195.1"/>
    </source>
</evidence>
<dbReference type="Pfam" id="PF04488">
    <property type="entry name" value="Gly_transf_sug"/>
    <property type="match status" value="1"/>
</dbReference>
<dbReference type="GO" id="GO:0000030">
    <property type="term" value="F:mannosyltransferase activity"/>
    <property type="evidence" value="ECO:0007669"/>
    <property type="project" value="TreeGrafter"/>
</dbReference>
<dbReference type="GO" id="GO:0051999">
    <property type="term" value="P:mannosyl-inositol phosphorylceramide biosynthetic process"/>
    <property type="evidence" value="ECO:0007669"/>
    <property type="project" value="TreeGrafter"/>
</dbReference>
<proteinExistence type="predicted"/>
<evidence type="ECO:0000256" key="3">
    <source>
        <dbReference type="SAM" id="Phobius"/>
    </source>
</evidence>
<dbReference type="InterPro" id="IPR029044">
    <property type="entry name" value="Nucleotide-diphossugar_trans"/>
</dbReference>
<sequence length="382" mass="42679">MRGRALAGGGKSLRGGHGAARKASRLPRARGGVILRNLSAVAAVVFLITLFWMTVSSSTRLPRTRTVTDGSSSSSCESLSRRDWRCGCKKFGNSSERIDYASSLRMTHEEAKGDAIPKLVHFVSRIYLEDSREATSRGGSASEWCGDVPCKYLDYMEKYLDKLDGFEFQLHCREQIEGLLASLSPPLLQIYGVLRRGIQRADFARYVLLYYFGGLYTDLDVEPKVDFGSRLLSHAGGDSIARSSAGPRVILAVESSLNSTYNTEKMEALGEECAARGNDPVMSRVCKSCSRAIENRSYADLMGCVHPIRKGRPEQRTRIANYWMMSSPKHAFWVDTLELLQRRSELEVRDQYDVLYITGPDVVSEVYSLYEEQEEVLARGFG</sequence>
<dbReference type="AlphaFoldDB" id="A0A5B8MZU3"/>
<dbReference type="OrthoDB" id="409543at2759"/>
<evidence type="ECO:0008006" key="6">
    <source>
        <dbReference type="Google" id="ProtNLM"/>
    </source>
</evidence>
<evidence type="ECO:0000256" key="2">
    <source>
        <dbReference type="SAM" id="MobiDB-lite"/>
    </source>
</evidence>
<keyword evidence="3" id="KW-1133">Transmembrane helix</keyword>
<dbReference type="InterPro" id="IPR051706">
    <property type="entry name" value="Glycosyltransferase_domain"/>
</dbReference>
<feature type="transmembrane region" description="Helical" evidence="3">
    <location>
        <begin position="34"/>
        <end position="55"/>
    </location>
</feature>
<protein>
    <recommendedName>
        <fullName evidence="6">Glycosyltransferase</fullName>
    </recommendedName>
</protein>
<dbReference type="PANTHER" id="PTHR32385">
    <property type="entry name" value="MANNOSYL PHOSPHORYLINOSITOL CERAMIDE SYNTHASE"/>
    <property type="match status" value="1"/>
</dbReference>
<feature type="region of interest" description="Disordered" evidence="2">
    <location>
        <begin position="1"/>
        <end position="23"/>
    </location>
</feature>
<dbReference type="SUPFAM" id="SSF53448">
    <property type="entry name" value="Nucleotide-diphospho-sugar transferases"/>
    <property type="match status" value="1"/>
</dbReference>
<feature type="compositionally biased region" description="Gly residues" evidence="2">
    <location>
        <begin position="1"/>
        <end position="18"/>
    </location>
</feature>
<evidence type="ECO:0000313" key="5">
    <source>
        <dbReference type="Proteomes" id="UP000316726"/>
    </source>
</evidence>
<organism evidence="4 5">
    <name type="scientific">Chloropicon primus</name>
    <dbReference type="NCBI Taxonomy" id="1764295"/>
    <lineage>
        <taxon>Eukaryota</taxon>
        <taxon>Viridiplantae</taxon>
        <taxon>Chlorophyta</taxon>
        <taxon>Chloropicophyceae</taxon>
        <taxon>Chloropicales</taxon>
        <taxon>Chloropicaceae</taxon>
        <taxon>Chloropicon</taxon>
    </lineage>
</organism>
<keyword evidence="5" id="KW-1185">Reference proteome</keyword>
<keyword evidence="1" id="KW-0808">Transferase</keyword>
<dbReference type="GO" id="GO:0016020">
    <property type="term" value="C:membrane"/>
    <property type="evidence" value="ECO:0007669"/>
    <property type="project" value="GOC"/>
</dbReference>
<gene>
    <name evidence="4" type="ORF">A3770_16p77130</name>
</gene>
<dbReference type="PANTHER" id="PTHR32385:SF23">
    <property type="entry name" value="NUCLEOTIDE-DIPHOSPHO-SUGAR TRANSFERASE"/>
    <property type="match status" value="1"/>
</dbReference>
<dbReference type="Gene3D" id="3.90.550.20">
    <property type="match status" value="1"/>
</dbReference>
<keyword evidence="3" id="KW-0472">Membrane</keyword>
<dbReference type="Proteomes" id="UP000316726">
    <property type="component" value="Chromosome 16"/>
</dbReference>
<name>A0A5B8MZU3_9CHLO</name>